<dbReference type="Proteomes" id="UP000001075">
    <property type="component" value="Unassembled WGS sequence"/>
</dbReference>
<proteinExistence type="predicted"/>
<gene>
    <name evidence="2" type="ORF">I79_004481</name>
</gene>
<dbReference type="AlphaFoldDB" id="G3H2R0"/>
<feature type="compositionally biased region" description="Basic residues" evidence="1">
    <location>
        <begin position="101"/>
        <end position="112"/>
    </location>
</feature>
<feature type="region of interest" description="Disordered" evidence="1">
    <location>
        <begin position="57"/>
        <end position="80"/>
    </location>
</feature>
<dbReference type="EMBL" id="JH000120">
    <property type="protein sequence ID" value="EGV94748.1"/>
    <property type="molecule type" value="Genomic_DNA"/>
</dbReference>
<name>G3H2R0_CRIGR</name>
<dbReference type="InParanoid" id="G3H2R0"/>
<feature type="region of interest" description="Disordered" evidence="1">
    <location>
        <begin position="92"/>
        <end position="112"/>
    </location>
</feature>
<reference evidence="3" key="1">
    <citation type="journal article" date="2011" name="Nat. Biotechnol.">
        <title>The genomic sequence of the Chinese hamster ovary (CHO)-K1 cell line.</title>
        <authorList>
            <person name="Xu X."/>
            <person name="Nagarajan H."/>
            <person name="Lewis N.E."/>
            <person name="Pan S."/>
            <person name="Cai Z."/>
            <person name="Liu X."/>
            <person name="Chen W."/>
            <person name="Xie M."/>
            <person name="Wang W."/>
            <person name="Hammond S."/>
            <person name="Andersen M.R."/>
            <person name="Neff N."/>
            <person name="Passarelli B."/>
            <person name="Koh W."/>
            <person name="Fan H.C."/>
            <person name="Wang J."/>
            <person name="Gui Y."/>
            <person name="Lee K.H."/>
            <person name="Betenbaugh M.J."/>
            <person name="Quake S.R."/>
            <person name="Famili I."/>
            <person name="Palsson B.O."/>
            <person name="Wang J."/>
        </authorList>
    </citation>
    <scope>NUCLEOTIDE SEQUENCE [LARGE SCALE GENOMIC DNA]</scope>
    <source>
        <strain evidence="3">CHO K1 cell line</strain>
    </source>
</reference>
<evidence type="ECO:0000313" key="3">
    <source>
        <dbReference type="Proteomes" id="UP000001075"/>
    </source>
</evidence>
<accession>G3H2R0</accession>
<evidence type="ECO:0000256" key="1">
    <source>
        <dbReference type="SAM" id="MobiDB-lite"/>
    </source>
</evidence>
<evidence type="ECO:0000313" key="2">
    <source>
        <dbReference type="EMBL" id="EGV94748.1"/>
    </source>
</evidence>
<organism evidence="2 3">
    <name type="scientific">Cricetulus griseus</name>
    <name type="common">Chinese hamster</name>
    <name type="synonym">Cricetulus barabensis griseus</name>
    <dbReference type="NCBI Taxonomy" id="10029"/>
    <lineage>
        <taxon>Eukaryota</taxon>
        <taxon>Metazoa</taxon>
        <taxon>Chordata</taxon>
        <taxon>Craniata</taxon>
        <taxon>Vertebrata</taxon>
        <taxon>Euteleostomi</taxon>
        <taxon>Mammalia</taxon>
        <taxon>Eutheria</taxon>
        <taxon>Euarchontoglires</taxon>
        <taxon>Glires</taxon>
        <taxon>Rodentia</taxon>
        <taxon>Myomorpha</taxon>
        <taxon>Muroidea</taxon>
        <taxon>Cricetidae</taxon>
        <taxon>Cricetinae</taxon>
        <taxon>Cricetulus</taxon>
    </lineage>
</organism>
<sequence>MHRVPHIHQRWSGDEDDLQNPEADVRDGKGLIVADILATWLLGVAYEIRLLITPHKLGRGAKDEDAENEKDCEPNSANDGGVLIHLLQDVSQETPVTHCSPPRKQKAKPKWL</sequence>
<protein>
    <submittedName>
        <fullName evidence="2">Uncharacterized protein</fullName>
    </submittedName>
</protein>
<feature type="region of interest" description="Disordered" evidence="1">
    <location>
        <begin position="1"/>
        <end position="23"/>
    </location>
</feature>